<dbReference type="Gene3D" id="3.40.50.300">
    <property type="entry name" value="P-loop containing nucleotide triphosphate hydrolases"/>
    <property type="match status" value="1"/>
</dbReference>
<feature type="transmembrane region" description="Helical" evidence="9">
    <location>
        <begin position="238"/>
        <end position="261"/>
    </location>
</feature>
<dbReference type="Proteomes" id="UP000050417">
    <property type="component" value="Unassembled WGS sequence"/>
</dbReference>
<keyword evidence="2" id="KW-0813">Transport</keyword>
<sequence length="580" mass="63564">MSELLKLGTFGKKYWKSAVLSLALMSLGVGADLAIPALLRRLVDQGITQKDMSAVITTALIMLSATIVSTFFALGNNLHSILFSEGFARDLRSALFDKIQTLSFGNLDRLRTGQLIVRLTSDVHLVQLIWQMSLRIGARAPLLLIGSLVLMFITSPRMALRIIPLMLALVALIVIFSPTLQKLFRSVQQKLDALNNVLQENLAGIRVVKAFVRSRYENQRFDVVNQDLTQKNISVQRWMAVLMPTLMNFVNMGIVAVIWFGGIDVINDQLTVGQLMAFTNYLLSALFPVLIASMLVGSIAAAEASAGRINEVLESQPEIQNQPDAVEAHSLRGEVEFENVTFQYNGNEADPVLRGINLKVQPGETIAILGSTGSGKSTLVNLIPRFYEASQGRVLIDGRDVRDFTHESLLTHFGIALQETVLFSGTIRDNIRYGKPQASDEDVIAAAKAAQAHEFIESLPNGYDTPVEQRGTNLSGGQKQRIAIARALLVKPRILILDDSTSAVDVDTEAHIQDALQDLMRGRTSFVIAQRISTVLSADRIIVMDNGQIAAIGSHAELIQTSPIYREIYDSQLGNGGKNS</sequence>
<dbReference type="InterPro" id="IPR036640">
    <property type="entry name" value="ABC1_TM_sf"/>
</dbReference>
<dbReference type="InterPro" id="IPR039421">
    <property type="entry name" value="Type_1_exporter"/>
</dbReference>
<dbReference type="OrthoDB" id="9771903at2"/>
<feature type="transmembrane region" description="Helical" evidence="9">
    <location>
        <begin position="136"/>
        <end position="153"/>
    </location>
</feature>
<feature type="transmembrane region" description="Helical" evidence="9">
    <location>
        <begin position="54"/>
        <end position="74"/>
    </location>
</feature>
<evidence type="ECO:0000256" key="8">
    <source>
        <dbReference type="ARBA" id="ARBA00023136"/>
    </source>
</evidence>
<dbReference type="PROSITE" id="PS50929">
    <property type="entry name" value="ABC_TM1F"/>
    <property type="match status" value="1"/>
</dbReference>
<evidence type="ECO:0000256" key="4">
    <source>
        <dbReference type="ARBA" id="ARBA00022692"/>
    </source>
</evidence>
<feature type="domain" description="ABC transporter" evidence="10">
    <location>
        <begin position="335"/>
        <end position="571"/>
    </location>
</feature>
<evidence type="ECO:0000256" key="3">
    <source>
        <dbReference type="ARBA" id="ARBA00022475"/>
    </source>
</evidence>
<dbReference type="GO" id="GO:0016887">
    <property type="term" value="F:ATP hydrolysis activity"/>
    <property type="evidence" value="ECO:0007669"/>
    <property type="project" value="InterPro"/>
</dbReference>
<dbReference type="GO" id="GO:0005886">
    <property type="term" value="C:plasma membrane"/>
    <property type="evidence" value="ECO:0007669"/>
    <property type="project" value="UniProtKB-SubCell"/>
</dbReference>
<dbReference type="PANTHER" id="PTHR43394">
    <property type="entry name" value="ATP-DEPENDENT PERMEASE MDL1, MITOCHONDRIAL"/>
    <property type="match status" value="1"/>
</dbReference>
<dbReference type="CDD" id="cd18548">
    <property type="entry name" value="ABC_6TM_Tm287_like"/>
    <property type="match status" value="1"/>
</dbReference>
<dbReference type="Pfam" id="PF00664">
    <property type="entry name" value="ABC_membrane"/>
    <property type="match status" value="1"/>
</dbReference>
<dbReference type="SUPFAM" id="SSF90123">
    <property type="entry name" value="ABC transporter transmembrane region"/>
    <property type="match status" value="1"/>
</dbReference>
<gene>
    <name evidence="12" type="ORF">ADN00_04555</name>
</gene>
<dbReference type="STRING" id="1134406.ADN00_04555"/>
<reference evidence="12 13" key="1">
    <citation type="submission" date="2015-07" db="EMBL/GenBank/DDBJ databases">
        <title>Genome sequence of Ornatilinea apprima DSM 23815.</title>
        <authorList>
            <person name="Hemp J."/>
            <person name="Ward L.M."/>
            <person name="Pace L.A."/>
            <person name="Fischer W.W."/>
        </authorList>
    </citation>
    <scope>NUCLEOTIDE SEQUENCE [LARGE SCALE GENOMIC DNA]</scope>
    <source>
        <strain evidence="12 13">P3M-1</strain>
    </source>
</reference>
<comment type="caution">
    <text evidence="12">The sequence shown here is derived from an EMBL/GenBank/DDBJ whole genome shotgun (WGS) entry which is preliminary data.</text>
</comment>
<dbReference type="Gene3D" id="1.20.1560.10">
    <property type="entry name" value="ABC transporter type 1, transmembrane domain"/>
    <property type="match status" value="1"/>
</dbReference>
<keyword evidence="5" id="KW-0547">Nucleotide-binding</keyword>
<evidence type="ECO:0000313" key="12">
    <source>
        <dbReference type="EMBL" id="KPL79133.1"/>
    </source>
</evidence>
<dbReference type="SUPFAM" id="SSF52540">
    <property type="entry name" value="P-loop containing nucleoside triphosphate hydrolases"/>
    <property type="match status" value="1"/>
</dbReference>
<evidence type="ECO:0000259" key="11">
    <source>
        <dbReference type="PROSITE" id="PS50929"/>
    </source>
</evidence>
<dbReference type="InterPro" id="IPR003593">
    <property type="entry name" value="AAA+_ATPase"/>
</dbReference>
<keyword evidence="6 12" id="KW-0067">ATP-binding</keyword>
<dbReference type="InterPro" id="IPR017871">
    <property type="entry name" value="ABC_transporter-like_CS"/>
</dbReference>
<keyword evidence="4 9" id="KW-0812">Transmembrane</keyword>
<evidence type="ECO:0000256" key="5">
    <source>
        <dbReference type="ARBA" id="ARBA00022741"/>
    </source>
</evidence>
<dbReference type="GO" id="GO:0005524">
    <property type="term" value="F:ATP binding"/>
    <property type="evidence" value="ECO:0007669"/>
    <property type="project" value="UniProtKB-KW"/>
</dbReference>
<keyword evidence="7 9" id="KW-1133">Transmembrane helix</keyword>
<evidence type="ECO:0000256" key="1">
    <source>
        <dbReference type="ARBA" id="ARBA00004651"/>
    </source>
</evidence>
<dbReference type="RefSeq" id="WP_075061772.1">
    <property type="nucleotide sequence ID" value="NZ_LGCL01000015.1"/>
</dbReference>
<keyword evidence="13" id="KW-1185">Reference proteome</keyword>
<feature type="domain" description="ABC transmembrane type-1" evidence="11">
    <location>
        <begin position="19"/>
        <end position="301"/>
    </location>
</feature>
<dbReference type="EMBL" id="LGCL01000015">
    <property type="protein sequence ID" value="KPL79133.1"/>
    <property type="molecule type" value="Genomic_DNA"/>
</dbReference>
<name>A0A0P6Y2H5_9CHLR</name>
<dbReference type="PROSITE" id="PS00211">
    <property type="entry name" value="ABC_TRANSPORTER_1"/>
    <property type="match status" value="1"/>
</dbReference>
<dbReference type="InterPro" id="IPR003439">
    <property type="entry name" value="ABC_transporter-like_ATP-bd"/>
</dbReference>
<proteinExistence type="predicted"/>
<dbReference type="AlphaFoldDB" id="A0A0P6Y2H5"/>
<dbReference type="InterPro" id="IPR011527">
    <property type="entry name" value="ABC1_TM_dom"/>
</dbReference>
<evidence type="ECO:0000256" key="7">
    <source>
        <dbReference type="ARBA" id="ARBA00022989"/>
    </source>
</evidence>
<accession>A0A0P6Y2H5</accession>
<dbReference type="PANTHER" id="PTHR43394:SF1">
    <property type="entry name" value="ATP-BINDING CASSETTE SUB-FAMILY B MEMBER 10, MITOCHONDRIAL"/>
    <property type="match status" value="1"/>
</dbReference>
<dbReference type="PROSITE" id="PS50893">
    <property type="entry name" value="ABC_TRANSPORTER_2"/>
    <property type="match status" value="1"/>
</dbReference>
<evidence type="ECO:0000313" key="13">
    <source>
        <dbReference type="Proteomes" id="UP000050417"/>
    </source>
</evidence>
<evidence type="ECO:0000259" key="10">
    <source>
        <dbReference type="PROSITE" id="PS50893"/>
    </source>
</evidence>
<keyword evidence="3" id="KW-1003">Cell membrane</keyword>
<keyword evidence="8 9" id="KW-0472">Membrane</keyword>
<evidence type="ECO:0000256" key="2">
    <source>
        <dbReference type="ARBA" id="ARBA00022448"/>
    </source>
</evidence>
<dbReference type="InterPro" id="IPR027417">
    <property type="entry name" value="P-loop_NTPase"/>
</dbReference>
<dbReference type="GO" id="GO:0015421">
    <property type="term" value="F:ABC-type oligopeptide transporter activity"/>
    <property type="evidence" value="ECO:0007669"/>
    <property type="project" value="TreeGrafter"/>
</dbReference>
<feature type="transmembrane region" description="Helical" evidence="9">
    <location>
        <begin position="159"/>
        <end position="180"/>
    </location>
</feature>
<evidence type="ECO:0000256" key="9">
    <source>
        <dbReference type="SAM" id="Phobius"/>
    </source>
</evidence>
<organism evidence="12 13">
    <name type="scientific">Ornatilinea apprima</name>
    <dbReference type="NCBI Taxonomy" id="1134406"/>
    <lineage>
        <taxon>Bacteria</taxon>
        <taxon>Bacillati</taxon>
        <taxon>Chloroflexota</taxon>
        <taxon>Anaerolineae</taxon>
        <taxon>Anaerolineales</taxon>
        <taxon>Anaerolineaceae</taxon>
        <taxon>Ornatilinea</taxon>
    </lineage>
</organism>
<evidence type="ECO:0000256" key="6">
    <source>
        <dbReference type="ARBA" id="ARBA00022840"/>
    </source>
</evidence>
<dbReference type="Pfam" id="PF00005">
    <property type="entry name" value="ABC_tran"/>
    <property type="match status" value="1"/>
</dbReference>
<comment type="subcellular location">
    <subcellularLocation>
        <location evidence="1">Cell membrane</location>
        <topology evidence="1">Multi-pass membrane protein</topology>
    </subcellularLocation>
</comment>
<feature type="transmembrane region" description="Helical" evidence="9">
    <location>
        <begin position="281"/>
        <end position="302"/>
    </location>
</feature>
<protein>
    <submittedName>
        <fullName evidence="12">Multidrug ABC transporter ATP-binding protein</fullName>
    </submittedName>
</protein>
<dbReference type="FunFam" id="3.40.50.300:FF:000221">
    <property type="entry name" value="Multidrug ABC transporter ATP-binding protein"/>
    <property type="match status" value="1"/>
</dbReference>
<dbReference type="SMART" id="SM00382">
    <property type="entry name" value="AAA"/>
    <property type="match status" value="1"/>
</dbReference>